<sequence length="113" mass="12733">MISGASRINMSVRHTAITDLFPSISSTCSHTRRTQRYVVRRLFPDNTLCASSFNEDAWAAVVRTCLRCVSSRSTSCAFLHTGGDRIFKKVYIIADAEIWTDRRSFGSFVDALF</sequence>
<reference evidence="1 2" key="1">
    <citation type="submission" date="2014-04" db="EMBL/GenBank/DDBJ databases">
        <authorList>
            <consortium name="DOE Joint Genome Institute"/>
            <person name="Kuo A."/>
            <person name="Tarkka M."/>
            <person name="Buscot F."/>
            <person name="Kohler A."/>
            <person name="Nagy L.G."/>
            <person name="Floudas D."/>
            <person name="Copeland A."/>
            <person name="Barry K.W."/>
            <person name="Cichocki N."/>
            <person name="Veneault-Fourrey C."/>
            <person name="LaButti K."/>
            <person name="Lindquist E.A."/>
            <person name="Lipzen A."/>
            <person name="Lundell T."/>
            <person name="Morin E."/>
            <person name="Murat C."/>
            <person name="Sun H."/>
            <person name="Tunlid A."/>
            <person name="Henrissat B."/>
            <person name="Grigoriev I.V."/>
            <person name="Hibbett D.S."/>
            <person name="Martin F."/>
            <person name="Nordberg H.P."/>
            <person name="Cantor M.N."/>
            <person name="Hua S.X."/>
        </authorList>
    </citation>
    <scope>NUCLEOTIDE SEQUENCE [LARGE SCALE GENOMIC DNA]</scope>
    <source>
        <strain evidence="1 2">F 1598</strain>
    </source>
</reference>
<evidence type="ECO:0000313" key="2">
    <source>
        <dbReference type="Proteomes" id="UP000054166"/>
    </source>
</evidence>
<reference evidence="2" key="2">
    <citation type="submission" date="2015-01" db="EMBL/GenBank/DDBJ databases">
        <title>Evolutionary Origins and Diversification of the Mycorrhizal Mutualists.</title>
        <authorList>
            <consortium name="DOE Joint Genome Institute"/>
            <consortium name="Mycorrhizal Genomics Consortium"/>
            <person name="Kohler A."/>
            <person name="Kuo A."/>
            <person name="Nagy L.G."/>
            <person name="Floudas D."/>
            <person name="Copeland A."/>
            <person name="Barry K.W."/>
            <person name="Cichocki N."/>
            <person name="Veneault-Fourrey C."/>
            <person name="LaButti K."/>
            <person name="Lindquist E.A."/>
            <person name="Lipzen A."/>
            <person name="Lundell T."/>
            <person name="Morin E."/>
            <person name="Murat C."/>
            <person name="Riley R."/>
            <person name="Ohm R."/>
            <person name="Sun H."/>
            <person name="Tunlid A."/>
            <person name="Henrissat B."/>
            <person name="Grigoriev I.V."/>
            <person name="Hibbett D.S."/>
            <person name="Martin F."/>
        </authorList>
    </citation>
    <scope>NUCLEOTIDE SEQUENCE [LARGE SCALE GENOMIC DNA]</scope>
    <source>
        <strain evidence="2">F 1598</strain>
    </source>
</reference>
<accession>A0A0C3FF79</accession>
<organism evidence="1 2">
    <name type="scientific">Piloderma croceum (strain F 1598)</name>
    <dbReference type="NCBI Taxonomy" id="765440"/>
    <lineage>
        <taxon>Eukaryota</taxon>
        <taxon>Fungi</taxon>
        <taxon>Dikarya</taxon>
        <taxon>Basidiomycota</taxon>
        <taxon>Agaricomycotina</taxon>
        <taxon>Agaricomycetes</taxon>
        <taxon>Agaricomycetidae</taxon>
        <taxon>Atheliales</taxon>
        <taxon>Atheliaceae</taxon>
        <taxon>Piloderma</taxon>
    </lineage>
</organism>
<dbReference type="AlphaFoldDB" id="A0A0C3FF79"/>
<evidence type="ECO:0000313" key="1">
    <source>
        <dbReference type="EMBL" id="KIM78621.1"/>
    </source>
</evidence>
<keyword evidence="2" id="KW-1185">Reference proteome</keyword>
<gene>
    <name evidence="1" type="ORF">PILCRDRAFT_585960</name>
</gene>
<dbReference type="HOGENOM" id="CLU_2134473_0_0_1"/>
<dbReference type="EMBL" id="KN833015">
    <property type="protein sequence ID" value="KIM78621.1"/>
    <property type="molecule type" value="Genomic_DNA"/>
</dbReference>
<dbReference type="InParanoid" id="A0A0C3FF79"/>
<protein>
    <submittedName>
        <fullName evidence="1">Uncharacterized protein</fullName>
    </submittedName>
</protein>
<dbReference type="Proteomes" id="UP000054166">
    <property type="component" value="Unassembled WGS sequence"/>
</dbReference>
<name>A0A0C3FF79_PILCF</name>
<proteinExistence type="predicted"/>